<dbReference type="Proteomes" id="UP000298602">
    <property type="component" value="Chromosome"/>
</dbReference>
<reference evidence="1 2" key="2">
    <citation type="submission" date="2019-05" db="EMBL/GenBank/DDBJ databases">
        <authorList>
            <person name="Suflita J.M."/>
            <person name="Marks C.R."/>
        </authorList>
    </citation>
    <scope>NUCLEOTIDE SEQUENCE [LARGE SCALE GENOMIC DNA]</scope>
    <source>
        <strain evidence="1 2">ALDC</strain>
    </source>
</reference>
<protein>
    <submittedName>
        <fullName evidence="1">Uncharacterized protein</fullName>
    </submittedName>
</protein>
<reference evidence="1 2" key="1">
    <citation type="submission" date="2019-05" db="EMBL/GenBank/DDBJ databases">
        <title>The Complete Genome Sequence of the n-alkane-degrading Desulfoglaeba alkanexedens ALDC reveals multiple alkylsuccinate synthase gene clusters.</title>
        <authorList>
            <person name="Callaghan A.V."/>
            <person name="Davidova I.A."/>
            <person name="Duncan K.E."/>
            <person name="Morris B."/>
            <person name="McInerney M.J."/>
        </authorList>
    </citation>
    <scope>NUCLEOTIDE SEQUENCE [LARGE SCALE GENOMIC DNA]</scope>
    <source>
        <strain evidence="1 2">ALDC</strain>
    </source>
</reference>
<keyword evidence="2" id="KW-1185">Reference proteome</keyword>
<evidence type="ECO:0000313" key="1">
    <source>
        <dbReference type="EMBL" id="QCQ23158.1"/>
    </source>
</evidence>
<sequence>MELANRGGPKDLKLEHAAGLSADLPTNMLSVIDTSVKWHLFSFKHQYKDFAHNLCFVCSLLISARTKTPLFTMAGIKFPLVPKLWLGNGITEAGASAQLCSQAGAWEQEAKDLHLSPGFRYPR</sequence>
<accession>A0A4P8L5A1</accession>
<gene>
    <name evidence="1" type="ORF">FDQ92_13835</name>
</gene>
<proteinExistence type="predicted"/>
<dbReference type="AlphaFoldDB" id="A0A4P8L5A1"/>
<name>A0A4P8L5A1_9BACT</name>
<dbReference type="EMBL" id="CP040098">
    <property type="protein sequence ID" value="QCQ23158.1"/>
    <property type="molecule type" value="Genomic_DNA"/>
</dbReference>
<evidence type="ECO:0000313" key="2">
    <source>
        <dbReference type="Proteomes" id="UP000298602"/>
    </source>
</evidence>
<organism evidence="1 2">
    <name type="scientific">Desulfoglaeba alkanexedens ALDC</name>
    <dbReference type="NCBI Taxonomy" id="980445"/>
    <lineage>
        <taxon>Bacteria</taxon>
        <taxon>Pseudomonadati</taxon>
        <taxon>Thermodesulfobacteriota</taxon>
        <taxon>Syntrophobacteria</taxon>
        <taxon>Syntrophobacterales</taxon>
        <taxon>Syntrophobacteraceae</taxon>
        <taxon>Desulfoglaeba</taxon>
    </lineage>
</organism>
<dbReference type="RefSeq" id="WP_137425438.1">
    <property type="nucleotide sequence ID" value="NZ_CP040098.1"/>
</dbReference>
<dbReference type="KEGG" id="dax:FDQ92_13835"/>